<dbReference type="PROSITE" id="PS50006">
    <property type="entry name" value="FHA_DOMAIN"/>
    <property type="match status" value="1"/>
</dbReference>
<feature type="domain" description="FtsK" evidence="8">
    <location>
        <begin position="633"/>
        <end position="821"/>
    </location>
</feature>
<keyword evidence="1" id="KW-0597">Phosphoprotein</keyword>
<evidence type="ECO:0000313" key="10">
    <source>
        <dbReference type="Proteomes" id="UP000588586"/>
    </source>
</evidence>
<dbReference type="InterPro" id="IPR008984">
    <property type="entry name" value="SMAD_FHA_dom_sf"/>
</dbReference>
<evidence type="ECO:0000256" key="3">
    <source>
        <dbReference type="ARBA" id="ARBA00022840"/>
    </source>
</evidence>
<dbReference type="Proteomes" id="UP000588586">
    <property type="component" value="Unassembled WGS sequence"/>
</dbReference>
<keyword evidence="3 4" id="KW-0067">ATP-binding</keyword>
<organism evidence="9 10">
    <name type="scientific">Knoellia koreensis</name>
    <dbReference type="NCBI Taxonomy" id="2730921"/>
    <lineage>
        <taxon>Bacteria</taxon>
        <taxon>Bacillati</taxon>
        <taxon>Actinomycetota</taxon>
        <taxon>Actinomycetes</taxon>
        <taxon>Micrococcales</taxon>
        <taxon>Intrasporangiaceae</taxon>
        <taxon>Knoellia</taxon>
    </lineage>
</organism>
<feature type="region of interest" description="Disordered" evidence="5">
    <location>
        <begin position="205"/>
        <end position="227"/>
    </location>
</feature>
<dbReference type="Pfam" id="PF16697">
    <property type="entry name" value="Yop-YscD_cpl"/>
    <property type="match status" value="1"/>
</dbReference>
<keyword evidence="6" id="KW-1133">Transmembrane helix</keyword>
<dbReference type="Gene3D" id="2.60.200.20">
    <property type="match status" value="1"/>
</dbReference>
<dbReference type="InterPro" id="IPR002543">
    <property type="entry name" value="FtsK_dom"/>
</dbReference>
<evidence type="ECO:0000256" key="4">
    <source>
        <dbReference type="PROSITE-ProRule" id="PRU00289"/>
    </source>
</evidence>
<dbReference type="SUPFAM" id="SSF49879">
    <property type="entry name" value="SMAD/FHA domain"/>
    <property type="match status" value="1"/>
</dbReference>
<dbReference type="SMART" id="SM00240">
    <property type="entry name" value="FHA"/>
    <property type="match status" value="1"/>
</dbReference>
<feature type="transmembrane region" description="Helical" evidence="6">
    <location>
        <begin position="235"/>
        <end position="262"/>
    </location>
</feature>
<dbReference type="PANTHER" id="PTHR22683:SF1">
    <property type="entry name" value="TYPE VII SECRETION SYSTEM PROTEIN ESSC"/>
    <property type="match status" value="1"/>
</dbReference>
<feature type="domain" description="FtsK" evidence="8">
    <location>
        <begin position="953"/>
        <end position="1139"/>
    </location>
</feature>
<feature type="domain" description="FHA" evidence="7">
    <location>
        <begin position="106"/>
        <end position="162"/>
    </location>
</feature>
<evidence type="ECO:0000256" key="1">
    <source>
        <dbReference type="ARBA" id="ARBA00022553"/>
    </source>
</evidence>
<feature type="binding site" evidence="4">
    <location>
        <begin position="651"/>
        <end position="658"/>
    </location>
    <ligand>
        <name>ATP</name>
        <dbReference type="ChEBI" id="CHEBI:30616"/>
    </ligand>
</feature>
<dbReference type="InterPro" id="IPR050206">
    <property type="entry name" value="FtsK/SpoIIIE/SftA"/>
</dbReference>
<evidence type="ECO:0000256" key="6">
    <source>
        <dbReference type="SAM" id="Phobius"/>
    </source>
</evidence>
<dbReference type="CDD" id="cd01127">
    <property type="entry name" value="TrwB_TraG_TraD_VirD4"/>
    <property type="match status" value="1"/>
</dbReference>
<evidence type="ECO:0000259" key="8">
    <source>
        <dbReference type="PROSITE" id="PS50901"/>
    </source>
</evidence>
<evidence type="ECO:0000256" key="2">
    <source>
        <dbReference type="ARBA" id="ARBA00022741"/>
    </source>
</evidence>
<keyword evidence="6" id="KW-0812">Transmembrane</keyword>
<proteinExistence type="predicted"/>
<dbReference type="Pfam" id="PF01580">
    <property type="entry name" value="FtsK_SpoIIIE"/>
    <property type="match status" value="2"/>
</dbReference>
<accession>A0A849HIZ8</accession>
<evidence type="ECO:0000259" key="7">
    <source>
        <dbReference type="PROSITE" id="PS50006"/>
    </source>
</evidence>
<dbReference type="PANTHER" id="PTHR22683">
    <property type="entry name" value="SPORULATION PROTEIN RELATED"/>
    <property type="match status" value="1"/>
</dbReference>
<dbReference type="SUPFAM" id="SSF52540">
    <property type="entry name" value="P-loop containing nucleoside triphosphate hydrolases"/>
    <property type="match status" value="3"/>
</dbReference>
<sequence>MRLQLTLTLAGSGSPRTVELEVDAAPGSTARDLLTAARSMHPSVPPDAALSARGRLIEPDAVLGHPPLADGTALTLGDAPATTAPATAGTPVALAIAHGPDAGRTLHVGRGSHDVGRSPQAGVTIDDERLSRRHASIEVDADRVAVLDLGSTNGTRLDDDAVGTIPRTLAPGHRLTLGSSVLVVRPSDRVPAVVEQRPDGTVAVNRRPRRPLSFPSATLTAPSPPVPPTRGRMPWVAALVPLPVAGVLALFLGPMMLAFAVMSPVMLLGTAVTDHWSGRRRYAAELAAHEAALSGVAGAVAAAAVDEARVERARHPDAAEVLEVADGPGARIWERRRDDPDFLALSVGTCTRAGSVTVVRPDSDPGPRSSVLSQVPAVVPLRTVGPLGICGERARLTGLARLLLGQVATLHSPADLELFVLCDGPASAQEWGWVSRLPHVRTSDGRVRPAAFGVGAGSDSVARVVAALHREVQQRCSARGAAAAHHEWAGSWCVLLIDGSDDLRATPGLASILTDGPAVGVVTIALADTEGGLPLECRALLDLGRPDRAALSMPGPPVADLVVDGVGPWWADRTSRALARLRDATRGDDDWAPDGAVSLSAAVGRNLLDPSQVRDWWEVTPATTTAVIGVDAEGAASIDLAADGPHVLVGGTTGSGKSELLRTLVASLAAGNRPEHLSFVLVDYKGGAAFRACADLPHVAGVVTDLDDHLAARALTSLSAELKRRERLLAAAGVTDFAAYQRISGSAPLARLVVVIDEFRALAQELPDFVEGMVRFAALGRSLGVHVVLATQRPAGVVTADIKANVNLRIALRMRDATESLDVIDHPSAADIDASTPGRAFLSSGDGAPHAFQAATVAPAPTEDRKVLRARERLGLDRTGPWVDVGQGSESARTDTELEGLVRAIRCAASDIGARSASPAWLPPLPDAIEQDALDATGGTPIGLQDLPALQTQRPFVLDPDAGGHWAFVGSSGSGRSTALRTTAFALARTFGPDDLHVYAVSGGSLAGVAELPHCGAHVTWDDLPRLARLVTCLEEQVAERRRGLSTSGHASVSGWRGADDQAPARLVLLVDDLDLVVQRTDEVEHGRLTERLLGLFKDGAGAGLTGVLAGHRSLLVGRMAALSSTRVLLRLADPGELVLAGLSAKDLPGHQPPGRGLLADGTTVQLAKPPGVAGSGPAAGTGWRAPRRVDAIPSSVSTDQLVTDEPGLALGIGGDDSQVQVLDPERDGRRWLVTGPAGSGVSTCLTLIAHQLAPTGRQVAVVSTQALPASSLAAAGHVTVCDPASPETLVALRRRVPDLAVLVDEAHDLLDSPIEGVLREISSLLDRDGGLLVCGADAATLALRHRGLAVEVARHRTGLVLCGDSSRPVDPWGLRLPPDPSAGPGRGHVVRRGVAVPVQVAQPEAASATARPALPAPRAVA</sequence>
<dbReference type="InterPro" id="IPR000253">
    <property type="entry name" value="FHA_dom"/>
</dbReference>
<comment type="caution">
    <text evidence="9">The sequence shown here is derived from an EMBL/GenBank/DDBJ whole genome shotgun (WGS) entry which is preliminary data.</text>
</comment>
<dbReference type="Gene3D" id="3.40.50.300">
    <property type="entry name" value="P-loop containing nucleotide triphosphate hydrolases"/>
    <property type="match status" value="4"/>
</dbReference>
<dbReference type="EMBL" id="JABEPQ010000002">
    <property type="protein sequence ID" value="NNM46291.1"/>
    <property type="molecule type" value="Genomic_DNA"/>
</dbReference>
<dbReference type="RefSeq" id="WP_171243407.1">
    <property type="nucleotide sequence ID" value="NZ_JABEPQ010000002.1"/>
</dbReference>
<dbReference type="InterPro" id="IPR003593">
    <property type="entry name" value="AAA+_ATPase"/>
</dbReference>
<evidence type="ECO:0000256" key="5">
    <source>
        <dbReference type="SAM" id="MobiDB-lite"/>
    </source>
</evidence>
<protein>
    <submittedName>
        <fullName evidence="9">FHA domain-containing protein</fullName>
    </submittedName>
</protein>
<dbReference type="GO" id="GO:0003677">
    <property type="term" value="F:DNA binding"/>
    <property type="evidence" value="ECO:0007669"/>
    <property type="project" value="InterPro"/>
</dbReference>
<evidence type="ECO:0000313" key="9">
    <source>
        <dbReference type="EMBL" id="NNM46291.1"/>
    </source>
</evidence>
<feature type="region of interest" description="Disordered" evidence="5">
    <location>
        <begin position="1403"/>
        <end position="1422"/>
    </location>
</feature>
<reference evidence="9 10" key="1">
    <citation type="submission" date="2020-04" db="EMBL/GenBank/DDBJ databases">
        <title>Knoellia sp. isolate from air conditioner.</title>
        <authorList>
            <person name="Chea S."/>
            <person name="Kim D.-U."/>
        </authorList>
    </citation>
    <scope>NUCLEOTIDE SEQUENCE [LARGE SCALE GENOMIC DNA]</scope>
    <source>
        <strain evidence="9 10">DB2414S</strain>
    </source>
</reference>
<dbReference type="CDD" id="cd00060">
    <property type="entry name" value="FHA"/>
    <property type="match status" value="1"/>
</dbReference>
<name>A0A849HIZ8_9MICO</name>
<feature type="binding site" evidence="4">
    <location>
        <begin position="970"/>
        <end position="977"/>
    </location>
    <ligand>
        <name>ATP</name>
        <dbReference type="ChEBI" id="CHEBI:30616"/>
    </ligand>
</feature>
<dbReference type="InterPro" id="IPR027417">
    <property type="entry name" value="P-loop_NTPase"/>
</dbReference>
<dbReference type="SMART" id="SM00382">
    <property type="entry name" value="AAA"/>
    <property type="match status" value="3"/>
</dbReference>
<gene>
    <name evidence="9" type="ORF">HJG52_09765</name>
</gene>
<dbReference type="GO" id="GO:0005524">
    <property type="term" value="F:ATP binding"/>
    <property type="evidence" value="ECO:0007669"/>
    <property type="project" value="UniProtKB-UniRule"/>
</dbReference>
<keyword evidence="6" id="KW-0472">Membrane</keyword>
<dbReference type="InterPro" id="IPR032030">
    <property type="entry name" value="YscD_cytoplasmic_dom"/>
</dbReference>
<dbReference type="PROSITE" id="PS50901">
    <property type="entry name" value="FTSK"/>
    <property type="match status" value="2"/>
</dbReference>
<keyword evidence="2 4" id="KW-0547">Nucleotide-binding</keyword>
<keyword evidence="10" id="KW-1185">Reference proteome</keyword>